<proteinExistence type="predicted"/>
<evidence type="ECO:0000259" key="2">
    <source>
        <dbReference type="Pfam" id="PF13349"/>
    </source>
</evidence>
<feature type="signal peptide" evidence="1">
    <location>
        <begin position="1"/>
        <end position="20"/>
    </location>
</feature>
<dbReference type="Proteomes" id="UP001381174">
    <property type="component" value="Unassembled WGS sequence"/>
</dbReference>
<dbReference type="Pfam" id="PF13349">
    <property type="entry name" value="DUF4097"/>
    <property type="match status" value="1"/>
</dbReference>
<feature type="chain" id="PRO_5046198339" evidence="1">
    <location>
        <begin position="21"/>
        <end position="302"/>
    </location>
</feature>
<sequence>MKTARYLPLLLSLCIGQALADTPINLHHPAAADARISVSNVKGQVTITAWDRNEVQVTGTLGDGAAPLAIEGDNGDLEIKVKPQGNRSGNWFNWGGDNAMGPTTLDLRVPRRATLDVSVVSAPLGIDGMDGGGISINTVSGRVRVNARTPDLSVESVSGTVEQAGRAERADLQTVSGDILAPALGSNAELQTVSGRIQADGGPWQKFNLSTVSGDVQIGGGPARNGSMEIDSMSGDVQIQVPADLSASIHASSFSGDLRSDFGQVTEHEHGPGSELNAEVGGSQGRIHVETFSGDLRIRRKD</sequence>
<accession>A0ABU8JED6</accession>
<keyword evidence="1" id="KW-0732">Signal</keyword>
<name>A0ABU8JED6_9GAMM</name>
<dbReference type="RefSeq" id="WP_336808183.1">
    <property type="nucleotide sequence ID" value="NZ_JBBBNY010000009.1"/>
</dbReference>
<dbReference type="EMBL" id="JBBBNY010000009">
    <property type="protein sequence ID" value="MEI7037548.1"/>
    <property type="molecule type" value="Genomic_DNA"/>
</dbReference>
<keyword evidence="4" id="KW-1185">Reference proteome</keyword>
<organism evidence="3 4">
    <name type="scientific">Fulvimonas yonginensis</name>
    <dbReference type="NCBI Taxonomy" id="1495200"/>
    <lineage>
        <taxon>Bacteria</taxon>
        <taxon>Pseudomonadati</taxon>
        <taxon>Pseudomonadota</taxon>
        <taxon>Gammaproteobacteria</taxon>
        <taxon>Lysobacterales</taxon>
        <taxon>Rhodanobacteraceae</taxon>
        <taxon>Fulvimonas</taxon>
    </lineage>
</organism>
<comment type="caution">
    <text evidence="3">The sequence shown here is derived from an EMBL/GenBank/DDBJ whole genome shotgun (WGS) entry which is preliminary data.</text>
</comment>
<feature type="domain" description="DUF4097" evidence="2">
    <location>
        <begin position="35"/>
        <end position="298"/>
    </location>
</feature>
<protein>
    <submittedName>
        <fullName evidence="3">DUF4097 family beta strand repeat-containing protein</fullName>
    </submittedName>
</protein>
<gene>
    <name evidence="3" type="ORF">WAT24_12325</name>
</gene>
<dbReference type="Gene3D" id="2.160.20.120">
    <property type="match status" value="1"/>
</dbReference>
<evidence type="ECO:0000313" key="3">
    <source>
        <dbReference type="EMBL" id="MEI7037548.1"/>
    </source>
</evidence>
<evidence type="ECO:0000256" key="1">
    <source>
        <dbReference type="SAM" id="SignalP"/>
    </source>
</evidence>
<dbReference type="InterPro" id="IPR025164">
    <property type="entry name" value="Toastrack_DUF4097"/>
</dbReference>
<evidence type="ECO:0000313" key="4">
    <source>
        <dbReference type="Proteomes" id="UP001381174"/>
    </source>
</evidence>
<reference evidence="3 4" key="1">
    <citation type="journal article" date="2014" name="Int. J. Syst. Evol. Microbiol.">
        <title>Fulvimonas yonginensis sp. nov., isolated from greenhouse soil, and emended description of the genus Fulvimonas.</title>
        <authorList>
            <person name="Ahn J.H."/>
            <person name="Kim S.J."/>
            <person name="Weon H.Y."/>
            <person name="Hong S.B."/>
            <person name="Seok S.J."/>
            <person name="Kwon S.W."/>
        </authorList>
    </citation>
    <scope>NUCLEOTIDE SEQUENCE [LARGE SCALE GENOMIC DNA]</scope>
    <source>
        <strain evidence="3 4">KACC 16952</strain>
    </source>
</reference>